<dbReference type="EC" id="3.4.21.-" evidence="7"/>
<comment type="caution">
    <text evidence="7">The sequence shown here is derived from an EMBL/GenBank/DDBJ whole genome shotgun (WGS) entry which is preliminary data.</text>
</comment>
<dbReference type="InterPro" id="IPR023826">
    <property type="entry name" value="Rhom-like_SP_proteobac"/>
</dbReference>
<feature type="domain" description="Peptidase S54 rhomboid" evidence="6">
    <location>
        <begin position="17"/>
        <end position="154"/>
    </location>
</feature>
<protein>
    <submittedName>
        <fullName evidence="7">Rhombosortase</fullName>
        <ecNumber evidence="7">3.4.21.-</ecNumber>
    </submittedName>
</protein>
<evidence type="ECO:0000313" key="7">
    <source>
        <dbReference type="EMBL" id="MBM7036637.1"/>
    </source>
</evidence>
<dbReference type="EMBL" id="JAFEUM010000003">
    <property type="protein sequence ID" value="MBM7036637.1"/>
    <property type="molecule type" value="Genomic_DNA"/>
</dbReference>
<gene>
    <name evidence="7" type="primary">rrtA</name>
    <name evidence="7" type="ORF">JQC93_09480</name>
</gene>
<feature type="transmembrane region" description="Helical" evidence="5">
    <location>
        <begin position="32"/>
        <end position="49"/>
    </location>
</feature>
<dbReference type="NCBIfam" id="TIGR03902">
    <property type="entry name" value="rhom_GG_sort"/>
    <property type="match status" value="1"/>
</dbReference>
<accession>A0ABS2HJE6</accession>
<feature type="transmembrane region" description="Helical" evidence="5">
    <location>
        <begin position="80"/>
        <end position="99"/>
    </location>
</feature>
<dbReference type="Proteomes" id="UP000809621">
    <property type="component" value="Unassembled WGS sequence"/>
</dbReference>
<sequence length="160" mass="17978">MHLEPLLVWDRLAISNGEYWRIVTGNWLHTNWNHFFMNAAGFVFIALIFTPPARTYLIATLTLTPLVGFCLINSDYQQYAGLSGVLHGLFGWFALREALNGRRSSWLLVGGLVLKVGYETLFNPESPTQTLIDAPIAFEAHLYGALLGLTIALIRDQTRL</sequence>
<keyword evidence="3 5" id="KW-1133">Transmembrane helix</keyword>
<keyword evidence="2 5" id="KW-0812">Transmembrane</keyword>
<proteinExistence type="predicted"/>
<dbReference type="GO" id="GO:0016787">
    <property type="term" value="F:hydrolase activity"/>
    <property type="evidence" value="ECO:0007669"/>
    <property type="project" value="UniProtKB-KW"/>
</dbReference>
<evidence type="ECO:0000256" key="1">
    <source>
        <dbReference type="ARBA" id="ARBA00004141"/>
    </source>
</evidence>
<dbReference type="InterPro" id="IPR022764">
    <property type="entry name" value="Peptidase_S54_rhomboid_dom"/>
</dbReference>
<dbReference type="Gene3D" id="1.20.1540.10">
    <property type="entry name" value="Rhomboid-like"/>
    <property type="match status" value="1"/>
</dbReference>
<evidence type="ECO:0000256" key="3">
    <source>
        <dbReference type="ARBA" id="ARBA00022989"/>
    </source>
</evidence>
<organism evidence="7 8">
    <name type="scientific">Vibrio ulleungensis</name>
    <dbReference type="NCBI Taxonomy" id="2807619"/>
    <lineage>
        <taxon>Bacteria</taxon>
        <taxon>Pseudomonadati</taxon>
        <taxon>Pseudomonadota</taxon>
        <taxon>Gammaproteobacteria</taxon>
        <taxon>Vibrionales</taxon>
        <taxon>Vibrionaceae</taxon>
        <taxon>Vibrio</taxon>
    </lineage>
</organism>
<name>A0ABS2HJE6_9VIBR</name>
<evidence type="ECO:0000313" key="8">
    <source>
        <dbReference type="Proteomes" id="UP000809621"/>
    </source>
</evidence>
<reference evidence="7 8" key="1">
    <citation type="submission" date="2021-02" db="EMBL/GenBank/DDBJ databases">
        <authorList>
            <person name="Park J.-S."/>
        </authorList>
    </citation>
    <scope>NUCLEOTIDE SEQUENCE [LARGE SCALE GENOMIC DNA]</scope>
    <source>
        <strain evidence="7 8">188UL20-2</strain>
    </source>
</reference>
<comment type="subcellular location">
    <subcellularLocation>
        <location evidence="1">Membrane</location>
        <topology evidence="1">Multi-pass membrane protein</topology>
    </subcellularLocation>
</comment>
<keyword evidence="4 5" id="KW-0472">Membrane</keyword>
<evidence type="ECO:0000256" key="4">
    <source>
        <dbReference type="ARBA" id="ARBA00023136"/>
    </source>
</evidence>
<dbReference type="SUPFAM" id="SSF144091">
    <property type="entry name" value="Rhomboid-like"/>
    <property type="match status" value="1"/>
</dbReference>
<feature type="transmembrane region" description="Helical" evidence="5">
    <location>
        <begin position="134"/>
        <end position="154"/>
    </location>
</feature>
<dbReference type="InterPro" id="IPR035952">
    <property type="entry name" value="Rhomboid-like_sf"/>
</dbReference>
<keyword evidence="8" id="KW-1185">Reference proteome</keyword>
<evidence type="ECO:0000256" key="2">
    <source>
        <dbReference type="ARBA" id="ARBA00022692"/>
    </source>
</evidence>
<evidence type="ECO:0000259" key="6">
    <source>
        <dbReference type="Pfam" id="PF01694"/>
    </source>
</evidence>
<evidence type="ECO:0000256" key="5">
    <source>
        <dbReference type="SAM" id="Phobius"/>
    </source>
</evidence>
<dbReference type="Pfam" id="PF01694">
    <property type="entry name" value="Rhomboid"/>
    <property type="match status" value="1"/>
</dbReference>
<keyword evidence="7" id="KW-0378">Hydrolase</keyword>